<proteinExistence type="inferred from homology"/>
<evidence type="ECO:0000256" key="1">
    <source>
        <dbReference type="ARBA" id="ARBA00004383"/>
    </source>
</evidence>
<evidence type="ECO:0000256" key="11">
    <source>
        <dbReference type="SAM" id="Phobius"/>
    </source>
</evidence>
<evidence type="ECO:0000256" key="8">
    <source>
        <dbReference type="ARBA" id="ARBA00022989"/>
    </source>
</evidence>
<evidence type="ECO:0000256" key="6">
    <source>
        <dbReference type="ARBA" id="ARBA00022692"/>
    </source>
</evidence>
<dbReference type="Pfam" id="PF03544">
    <property type="entry name" value="TonB_C"/>
    <property type="match status" value="1"/>
</dbReference>
<dbReference type="AlphaFoldDB" id="A0A1I5H2C3"/>
<dbReference type="SUPFAM" id="SSF74653">
    <property type="entry name" value="TolA/TonB C-terminal domain"/>
    <property type="match status" value="1"/>
</dbReference>
<gene>
    <name evidence="13" type="ORF">SAMN04487859_15010</name>
</gene>
<dbReference type="GO" id="GO:0005886">
    <property type="term" value="C:plasma membrane"/>
    <property type="evidence" value="ECO:0007669"/>
    <property type="project" value="UniProtKB-SubCell"/>
</dbReference>
<evidence type="ECO:0000256" key="3">
    <source>
        <dbReference type="ARBA" id="ARBA00022448"/>
    </source>
</evidence>
<keyword evidence="6 11" id="KW-0812">Transmembrane</keyword>
<dbReference type="STRING" id="1005928.SAMN04487859_15010"/>
<keyword evidence="7" id="KW-0653">Protein transport</keyword>
<dbReference type="GO" id="GO:0055085">
    <property type="term" value="P:transmembrane transport"/>
    <property type="evidence" value="ECO:0007669"/>
    <property type="project" value="InterPro"/>
</dbReference>
<dbReference type="Gene3D" id="3.30.1150.10">
    <property type="match status" value="1"/>
</dbReference>
<dbReference type="OrthoDB" id="7722272at2"/>
<evidence type="ECO:0000256" key="2">
    <source>
        <dbReference type="ARBA" id="ARBA00006555"/>
    </source>
</evidence>
<organism evidence="13 14">
    <name type="scientific">Roseovarius lutimaris</name>
    <dbReference type="NCBI Taxonomy" id="1005928"/>
    <lineage>
        <taxon>Bacteria</taxon>
        <taxon>Pseudomonadati</taxon>
        <taxon>Pseudomonadota</taxon>
        <taxon>Alphaproteobacteria</taxon>
        <taxon>Rhodobacterales</taxon>
        <taxon>Roseobacteraceae</taxon>
        <taxon>Roseovarius</taxon>
    </lineage>
</organism>
<dbReference type="GO" id="GO:0015031">
    <property type="term" value="P:protein transport"/>
    <property type="evidence" value="ECO:0007669"/>
    <property type="project" value="UniProtKB-KW"/>
</dbReference>
<feature type="region of interest" description="Disordered" evidence="10">
    <location>
        <begin position="67"/>
        <end position="89"/>
    </location>
</feature>
<keyword evidence="4" id="KW-1003">Cell membrane</keyword>
<evidence type="ECO:0000256" key="5">
    <source>
        <dbReference type="ARBA" id="ARBA00022519"/>
    </source>
</evidence>
<feature type="compositionally biased region" description="Polar residues" evidence="10">
    <location>
        <begin position="147"/>
        <end position="190"/>
    </location>
</feature>
<reference evidence="14" key="1">
    <citation type="submission" date="2016-10" db="EMBL/GenBank/DDBJ databases">
        <authorList>
            <person name="Varghese N."/>
            <person name="Submissions S."/>
        </authorList>
    </citation>
    <scope>NUCLEOTIDE SEQUENCE [LARGE SCALE GENOMIC DNA]</scope>
    <source>
        <strain evidence="14">DSM 28463</strain>
    </source>
</reference>
<comment type="subcellular location">
    <subcellularLocation>
        <location evidence="1">Cell inner membrane</location>
        <topology evidence="1">Single-pass membrane protein</topology>
        <orientation evidence="1">Periplasmic side</orientation>
    </subcellularLocation>
</comment>
<name>A0A1I5H2C3_9RHOB</name>
<protein>
    <submittedName>
        <fullName evidence="13">Outer membrane transport energization protein TonB</fullName>
    </submittedName>
</protein>
<evidence type="ECO:0000256" key="9">
    <source>
        <dbReference type="ARBA" id="ARBA00023136"/>
    </source>
</evidence>
<accession>A0A1I5H2C3</accession>
<comment type="similarity">
    <text evidence="2">Belongs to the TonB family.</text>
</comment>
<dbReference type="PROSITE" id="PS52015">
    <property type="entry name" value="TONB_CTD"/>
    <property type="match status" value="1"/>
</dbReference>
<evidence type="ECO:0000259" key="12">
    <source>
        <dbReference type="PROSITE" id="PS52015"/>
    </source>
</evidence>
<evidence type="ECO:0000313" key="13">
    <source>
        <dbReference type="EMBL" id="SFO42369.1"/>
    </source>
</evidence>
<keyword evidence="14" id="KW-1185">Reference proteome</keyword>
<keyword evidence="9 11" id="KW-0472">Membrane</keyword>
<keyword evidence="5" id="KW-0997">Cell inner membrane</keyword>
<dbReference type="Proteomes" id="UP000198599">
    <property type="component" value="Unassembled WGS sequence"/>
</dbReference>
<feature type="transmembrane region" description="Helical" evidence="11">
    <location>
        <begin position="7"/>
        <end position="25"/>
    </location>
</feature>
<keyword evidence="3" id="KW-0813">Transport</keyword>
<feature type="domain" description="TonB C-terminal" evidence="12">
    <location>
        <begin position="194"/>
        <end position="284"/>
    </location>
</feature>
<dbReference type="NCBIfam" id="TIGR01352">
    <property type="entry name" value="tonB_Cterm"/>
    <property type="match status" value="1"/>
</dbReference>
<feature type="region of interest" description="Disordered" evidence="10">
    <location>
        <begin position="102"/>
        <end position="190"/>
    </location>
</feature>
<dbReference type="EMBL" id="FOVP01000050">
    <property type="protein sequence ID" value="SFO42369.1"/>
    <property type="molecule type" value="Genomic_DNA"/>
</dbReference>
<evidence type="ECO:0000256" key="7">
    <source>
        <dbReference type="ARBA" id="ARBA00022927"/>
    </source>
</evidence>
<keyword evidence="8 11" id="KW-1133">Transmembrane helix</keyword>
<dbReference type="PANTHER" id="PTHR33446">
    <property type="entry name" value="PROTEIN TONB-RELATED"/>
    <property type="match status" value="1"/>
</dbReference>
<dbReference type="InterPro" id="IPR006260">
    <property type="entry name" value="TonB/TolA_C"/>
</dbReference>
<evidence type="ECO:0000256" key="4">
    <source>
        <dbReference type="ARBA" id="ARBA00022475"/>
    </source>
</evidence>
<evidence type="ECO:0000313" key="14">
    <source>
        <dbReference type="Proteomes" id="UP000198599"/>
    </source>
</evidence>
<dbReference type="InterPro" id="IPR051045">
    <property type="entry name" value="TonB-dependent_transducer"/>
</dbReference>
<evidence type="ECO:0000256" key="10">
    <source>
        <dbReference type="SAM" id="MobiDB-lite"/>
    </source>
</evidence>
<dbReference type="InterPro" id="IPR037682">
    <property type="entry name" value="TonB_C"/>
</dbReference>
<dbReference type="RefSeq" id="WP_092842450.1">
    <property type="nucleotide sequence ID" value="NZ_FOVP01000050.1"/>
</dbReference>
<sequence>MIRSGEFIVFIGIAALVHVGLFVQFGQTGVQSHGAAGQASVSLMASSTDIADRVAAWTRPVEAMQQMPEPLTPPDTPSPQTLTAPALSPPKAERDMVAMPGQSHRVPALPGPTESLPQINTDTTKPDILNHAPKTSLRPKTRPEPSVTPTKPKTQTVAAASKKQTASDGETGQNAGNTQATQSASLSEASRKSLISQWGASIRNRIERRKRYPSGTSDSGTTVLRIAVSRPGRLNGVTIVRSSGSKTLDQAAIRAVKKARYPAAPTGLTAAQYNFNLPVSFTRN</sequence>